<evidence type="ECO:0000256" key="1">
    <source>
        <dbReference type="SAM" id="MobiDB-lite"/>
    </source>
</evidence>
<sequence length="266" mass="30586">MGFEQLEQNSMVKKICNEKYDVDIFACVDAYFNEDSKGSLRNIVQPGTRIRDKVKDTIMGKWKNKTEEIFTYKDLNDMYNKKDLSTLPEVFEILGFDMDVVKYHQKPETDETMEETTDMTKEQAEILINGLNNLVVHNYAKRSANKSTLFALFTSINGLKGITGVDDEYMDMIYDKVKLIPGLTEKARPNFNSTRYKLCDKSFSPHYLQKMVKLTNEKYYKEVFLPTLRHKTAQSATSLPTSFAQSETKSQTSNAQSSVSQQSDNE</sequence>
<dbReference type="OrthoDB" id="10621408at2759"/>
<protein>
    <submittedName>
        <fullName evidence="2">Uncharacterized protein</fullName>
    </submittedName>
</protein>
<dbReference type="EMBL" id="SNRW01017936">
    <property type="protein sequence ID" value="KAA6367828.1"/>
    <property type="molecule type" value="Genomic_DNA"/>
</dbReference>
<evidence type="ECO:0000313" key="3">
    <source>
        <dbReference type="Proteomes" id="UP000324800"/>
    </source>
</evidence>
<dbReference type="Proteomes" id="UP000324800">
    <property type="component" value="Unassembled WGS sequence"/>
</dbReference>
<proteinExistence type="predicted"/>
<evidence type="ECO:0000313" key="2">
    <source>
        <dbReference type="EMBL" id="KAA6367828.1"/>
    </source>
</evidence>
<accession>A0A5J4UBI3</accession>
<gene>
    <name evidence="2" type="ORF">EZS28_036645</name>
</gene>
<reference evidence="2 3" key="1">
    <citation type="submission" date="2019-03" db="EMBL/GenBank/DDBJ databases">
        <title>Single cell metagenomics reveals metabolic interactions within the superorganism composed of flagellate Streblomastix strix and complex community of Bacteroidetes bacteria on its surface.</title>
        <authorList>
            <person name="Treitli S.C."/>
            <person name="Kolisko M."/>
            <person name="Husnik F."/>
            <person name="Keeling P."/>
            <person name="Hampl V."/>
        </authorList>
    </citation>
    <scope>NUCLEOTIDE SEQUENCE [LARGE SCALE GENOMIC DNA]</scope>
    <source>
        <strain evidence="2">ST1C</strain>
    </source>
</reference>
<organism evidence="2 3">
    <name type="scientific">Streblomastix strix</name>
    <dbReference type="NCBI Taxonomy" id="222440"/>
    <lineage>
        <taxon>Eukaryota</taxon>
        <taxon>Metamonada</taxon>
        <taxon>Preaxostyla</taxon>
        <taxon>Oxymonadida</taxon>
        <taxon>Streblomastigidae</taxon>
        <taxon>Streblomastix</taxon>
    </lineage>
</organism>
<feature type="non-terminal residue" evidence="2">
    <location>
        <position position="266"/>
    </location>
</feature>
<comment type="caution">
    <text evidence="2">The sequence shown here is derived from an EMBL/GenBank/DDBJ whole genome shotgun (WGS) entry which is preliminary data.</text>
</comment>
<name>A0A5J4UBI3_9EUKA</name>
<dbReference type="AlphaFoldDB" id="A0A5J4UBI3"/>
<feature type="region of interest" description="Disordered" evidence="1">
    <location>
        <begin position="236"/>
        <end position="266"/>
    </location>
</feature>